<reference evidence="2 3" key="1">
    <citation type="submission" date="2019-03" db="EMBL/GenBank/DDBJ databases">
        <title>Nematode-trapping fungi genome.</title>
        <authorList>
            <person name="Vidal-Diez De Ulzurrun G."/>
        </authorList>
    </citation>
    <scope>NUCLEOTIDE SEQUENCE [LARGE SCALE GENOMIC DNA]</scope>
    <source>
        <strain evidence="2 3">TWF154</strain>
    </source>
</reference>
<dbReference type="Proteomes" id="UP000297595">
    <property type="component" value="Unassembled WGS sequence"/>
</dbReference>
<evidence type="ECO:0000256" key="1">
    <source>
        <dbReference type="SAM" id="MobiDB-lite"/>
    </source>
</evidence>
<gene>
    <name evidence="2" type="ORF">EYR41_002398</name>
</gene>
<organism evidence="2 3">
    <name type="scientific">Orbilia oligospora</name>
    <name type="common">Nematode-trapping fungus</name>
    <name type="synonym">Arthrobotrys oligospora</name>
    <dbReference type="NCBI Taxonomy" id="2813651"/>
    <lineage>
        <taxon>Eukaryota</taxon>
        <taxon>Fungi</taxon>
        <taxon>Dikarya</taxon>
        <taxon>Ascomycota</taxon>
        <taxon>Pezizomycotina</taxon>
        <taxon>Orbiliomycetes</taxon>
        <taxon>Orbiliales</taxon>
        <taxon>Orbiliaceae</taxon>
        <taxon>Orbilia</taxon>
    </lineage>
</organism>
<proteinExistence type="predicted"/>
<accession>A0A8H2HKB8</accession>
<dbReference type="AlphaFoldDB" id="A0A8H2HKB8"/>
<protein>
    <submittedName>
        <fullName evidence="2">Uncharacterized protein</fullName>
    </submittedName>
</protein>
<comment type="caution">
    <text evidence="2">The sequence shown here is derived from an EMBL/GenBank/DDBJ whole genome shotgun (WGS) entry which is preliminary data.</text>
</comment>
<sequence>MSPQFLPIEMELGGASDMIYDQISFKADSVPNITRFVYRRRHLDPGDEFNGLDSGPAASNFKKRKQWEAYILSEADESRGLTANRNYYSMQRLRTTPYEELDLEAEEAVWPMDSISNSGRDGAQSTRSSSSPRKRQWPSEEERIRGRQRFEWWEEGTFSSQGDNHQRHLDEANFVIQSATRSEGLQLSVSEESAWARHATEVLRFVAGPIDSFHPVTISSVTTVDIHHDFFPTLRRGPRPLPTSSTRRQGGNAKTRDIISTIQKRFGEFPTPFKTIATSLLPAIEAKSHDSSALEAESQAVVCANAILEAWRQLGAPKAYTPPAHS</sequence>
<evidence type="ECO:0000313" key="3">
    <source>
        <dbReference type="Proteomes" id="UP000297595"/>
    </source>
</evidence>
<evidence type="ECO:0000313" key="2">
    <source>
        <dbReference type="EMBL" id="TGJ62418.1"/>
    </source>
</evidence>
<feature type="compositionally biased region" description="Polar residues" evidence="1">
    <location>
        <begin position="114"/>
        <end position="131"/>
    </location>
</feature>
<feature type="region of interest" description="Disordered" evidence="1">
    <location>
        <begin position="112"/>
        <end position="142"/>
    </location>
</feature>
<name>A0A8H2HKB8_ORBOL</name>
<feature type="region of interest" description="Disordered" evidence="1">
    <location>
        <begin position="235"/>
        <end position="254"/>
    </location>
</feature>
<dbReference type="EMBL" id="SOZJ01000010">
    <property type="protein sequence ID" value="TGJ62418.1"/>
    <property type="molecule type" value="Genomic_DNA"/>
</dbReference>